<dbReference type="EMBL" id="SEWE01000004">
    <property type="protein sequence ID" value="RYU83204.1"/>
    <property type="molecule type" value="Genomic_DNA"/>
</dbReference>
<dbReference type="Proteomes" id="UP000294155">
    <property type="component" value="Unassembled WGS sequence"/>
</dbReference>
<evidence type="ECO:0000313" key="2">
    <source>
        <dbReference type="Proteomes" id="UP000294155"/>
    </source>
</evidence>
<proteinExistence type="predicted"/>
<accession>A0A4Q5LEZ6</accession>
<evidence type="ECO:0000313" key="1">
    <source>
        <dbReference type="EMBL" id="RYU83204.1"/>
    </source>
</evidence>
<name>A0A4Q5LEZ6_9BACT</name>
<organism evidence="1 2">
    <name type="scientific">Hymenobacter persicinus</name>
    <dbReference type="NCBI Taxonomy" id="2025506"/>
    <lineage>
        <taxon>Bacteria</taxon>
        <taxon>Pseudomonadati</taxon>
        <taxon>Bacteroidota</taxon>
        <taxon>Cytophagia</taxon>
        <taxon>Cytophagales</taxon>
        <taxon>Hymenobacteraceae</taxon>
        <taxon>Hymenobacter</taxon>
    </lineage>
</organism>
<sequence>MGQKLLFIDDQLRATFSELQLLFKVTFDQTEISRLFLDAENDQVSLKTYLFYKSSRWPFWNWSVTGTVDEYEPETAWLTIQGDAGKRKAFESFFARK</sequence>
<keyword evidence="2" id="KW-1185">Reference proteome</keyword>
<protein>
    <submittedName>
        <fullName evidence="1">Uncharacterized protein</fullName>
    </submittedName>
</protein>
<reference evidence="1 2" key="1">
    <citation type="submission" date="2019-02" db="EMBL/GenBank/DDBJ databases">
        <title>Bacterial novel species isolated from soil.</title>
        <authorList>
            <person name="Jung H.-Y."/>
        </authorList>
    </citation>
    <scope>NUCLEOTIDE SEQUENCE [LARGE SCALE GENOMIC DNA]</scope>
    <source>
        <strain evidence="1 2">1-3-3-3</strain>
    </source>
</reference>
<dbReference type="AlphaFoldDB" id="A0A4Q5LEZ6"/>
<gene>
    <name evidence="1" type="ORF">EWM57_02655</name>
</gene>
<comment type="caution">
    <text evidence="1">The sequence shown here is derived from an EMBL/GenBank/DDBJ whole genome shotgun (WGS) entry which is preliminary data.</text>
</comment>
<dbReference type="OrthoDB" id="886693at2"/>
<dbReference type="RefSeq" id="WP_129919584.1">
    <property type="nucleotide sequence ID" value="NZ_SEWE01000004.1"/>
</dbReference>